<dbReference type="STRING" id="530584.SAMN05421630_11523"/>
<dbReference type="EMBL" id="FMZE01000015">
    <property type="protein sequence ID" value="SDD95544.1"/>
    <property type="molecule type" value="Genomic_DNA"/>
</dbReference>
<accession>A0A222W0Y9</accession>
<dbReference type="RefSeq" id="WP_091810604.1">
    <property type="nucleotide sequence ID" value="NZ_CP016354.1"/>
</dbReference>
<evidence type="ECO:0000313" key="1">
    <source>
        <dbReference type="EMBL" id="SDD95544.1"/>
    </source>
</evidence>
<dbReference type="KEGG" id="pmad:BAY61_31835"/>
<protein>
    <submittedName>
        <fullName evidence="1">Uncharacterized protein</fullName>
    </submittedName>
</protein>
<keyword evidence="2" id="KW-1185">Reference proteome</keyword>
<dbReference type="AlphaFoldDB" id="A0A222W0Y9"/>
<organism evidence="1 2">
    <name type="scientific">Prauserella marina</name>
    <dbReference type="NCBI Taxonomy" id="530584"/>
    <lineage>
        <taxon>Bacteria</taxon>
        <taxon>Bacillati</taxon>
        <taxon>Actinomycetota</taxon>
        <taxon>Actinomycetes</taxon>
        <taxon>Pseudonocardiales</taxon>
        <taxon>Pseudonocardiaceae</taxon>
        <taxon>Prauserella</taxon>
    </lineage>
</organism>
<dbReference type="Proteomes" id="UP000199494">
    <property type="component" value="Unassembled WGS sequence"/>
</dbReference>
<reference evidence="1 2" key="1">
    <citation type="submission" date="2016-10" db="EMBL/GenBank/DDBJ databases">
        <authorList>
            <person name="de Groot N.N."/>
        </authorList>
    </citation>
    <scope>NUCLEOTIDE SEQUENCE [LARGE SCALE GENOMIC DNA]</scope>
    <source>
        <strain evidence="1 2">CGMCC 4.5506</strain>
    </source>
</reference>
<evidence type="ECO:0000313" key="2">
    <source>
        <dbReference type="Proteomes" id="UP000199494"/>
    </source>
</evidence>
<proteinExistence type="predicted"/>
<sequence>MTAAPSPAEALLERIRSRYIRPVKVQRNGHLRDDNLLPAIGPTRAGLGGFEIQMLVTCSGAR</sequence>
<name>A0A222W0Y9_9PSEU</name>
<gene>
    <name evidence="1" type="ORF">SAMN05421630_11523</name>
</gene>